<evidence type="ECO:0000313" key="3">
    <source>
        <dbReference type="EMBL" id="SHF67145.1"/>
    </source>
</evidence>
<feature type="transmembrane region" description="Helical" evidence="2">
    <location>
        <begin position="65"/>
        <end position="89"/>
    </location>
</feature>
<gene>
    <name evidence="3" type="ORF">SAMN05444424_0279</name>
</gene>
<keyword evidence="2" id="KW-0812">Transmembrane</keyword>
<dbReference type="RefSeq" id="WP_021658367.1">
    <property type="nucleotide sequence ID" value="NZ_FQVY01000001.1"/>
</dbReference>
<dbReference type="InterPro" id="IPR010540">
    <property type="entry name" value="CmpB_TMEM229"/>
</dbReference>
<dbReference type="EMBL" id="FQVY01000001">
    <property type="protein sequence ID" value="SHF67145.1"/>
    <property type="molecule type" value="Genomic_DNA"/>
</dbReference>
<evidence type="ECO:0000256" key="1">
    <source>
        <dbReference type="SAM" id="MobiDB-lite"/>
    </source>
</evidence>
<feature type="transmembrane region" description="Helical" evidence="2">
    <location>
        <begin position="110"/>
        <end position="129"/>
    </location>
</feature>
<organism evidence="3 4">
    <name type="scientific">Bittarella massiliensis</name>
    <name type="common">ex Durand et al. 2017</name>
    <dbReference type="NCBI Taxonomy" id="1720313"/>
    <lineage>
        <taxon>Bacteria</taxon>
        <taxon>Bacillati</taxon>
        <taxon>Bacillota</taxon>
        <taxon>Clostridia</taxon>
        <taxon>Eubacteriales</taxon>
        <taxon>Oscillospiraceae</taxon>
        <taxon>Bittarella (ex Durand et al. 2017)</taxon>
    </lineage>
</organism>
<reference evidence="4" key="1">
    <citation type="submission" date="2016-11" db="EMBL/GenBank/DDBJ databases">
        <authorList>
            <person name="Jaros S."/>
            <person name="Januszkiewicz K."/>
            <person name="Wedrychowicz H."/>
        </authorList>
    </citation>
    <scope>NUCLEOTIDE SEQUENCE [LARGE SCALE GENOMIC DNA]</scope>
    <source>
        <strain evidence="4">DSM 4029</strain>
    </source>
</reference>
<keyword evidence="2" id="KW-1133">Transmembrane helix</keyword>
<dbReference type="Proteomes" id="UP000184089">
    <property type="component" value="Unassembled WGS sequence"/>
</dbReference>
<dbReference type="Pfam" id="PF06541">
    <property type="entry name" value="ABC_trans_CmpB"/>
    <property type="match status" value="1"/>
</dbReference>
<evidence type="ECO:0000256" key="2">
    <source>
        <dbReference type="SAM" id="Phobius"/>
    </source>
</evidence>
<sequence length="306" mass="35243">MVTTLCTWFLYLVFYSFVGWLCETVYCSIGQRKLADRGFLNGPVCPIYGFGALGVVLLLRPVQQSPVAVFVLGMVLTSALEYLTSYVMEKLFSAKWWDYSARRFNLNGRVCLRNSLLFGVMAVAMLYLLHPAVERLFDRIPPWAKLTVTLVLLAVFAADLIVSVRAALGINRQLQALNALAEEMKARLDAAGWYNGEGIKARLDRLLEEAHSAKANDARLRVRELLQKYREESQRHRLFQRRLTKAFPNMRSTRYESHLQQIKESLRAHRSTWESWLEGLQQRTEEGAQRLKEDIEKRVSAHRDDD</sequence>
<name>A0AAQ1MBJ0_9FIRM</name>
<comment type="caution">
    <text evidence="3">The sequence shown here is derived from an EMBL/GenBank/DDBJ whole genome shotgun (WGS) entry which is preliminary data.</text>
</comment>
<feature type="transmembrane region" description="Helical" evidence="2">
    <location>
        <begin position="6"/>
        <end position="26"/>
    </location>
</feature>
<feature type="transmembrane region" description="Helical" evidence="2">
    <location>
        <begin position="38"/>
        <end position="59"/>
    </location>
</feature>
<proteinExistence type="predicted"/>
<protein>
    <submittedName>
        <fullName evidence="3">Uncharacterized membrane protein</fullName>
    </submittedName>
</protein>
<accession>A0AAQ1MBJ0</accession>
<evidence type="ECO:0000313" key="4">
    <source>
        <dbReference type="Proteomes" id="UP000184089"/>
    </source>
</evidence>
<keyword evidence="2" id="KW-0472">Membrane</keyword>
<feature type="transmembrane region" description="Helical" evidence="2">
    <location>
        <begin position="149"/>
        <end position="168"/>
    </location>
</feature>
<feature type="region of interest" description="Disordered" evidence="1">
    <location>
        <begin position="287"/>
        <end position="306"/>
    </location>
</feature>
<dbReference type="AlphaFoldDB" id="A0AAQ1MBJ0"/>